<proteinExistence type="predicted"/>
<protein>
    <submittedName>
        <fullName evidence="1">Unnamed protein product</fullName>
    </submittedName>
</protein>
<keyword evidence="2" id="KW-1185">Reference proteome</keyword>
<gene>
    <name evidence="1" type="ORF">Cboi01_000152200</name>
</gene>
<evidence type="ECO:0000313" key="1">
    <source>
        <dbReference type="EMBL" id="GME89709.1"/>
    </source>
</evidence>
<reference evidence="1" key="1">
    <citation type="submission" date="2023-04" db="EMBL/GenBank/DDBJ databases">
        <title>Candida boidinii NBRC 1967.</title>
        <authorList>
            <person name="Ichikawa N."/>
            <person name="Sato H."/>
            <person name="Tonouchi N."/>
        </authorList>
    </citation>
    <scope>NUCLEOTIDE SEQUENCE</scope>
    <source>
        <strain evidence="1">NBRC 1967</strain>
    </source>
</reference>
<dbReference type="Proteomes" id="UP001165101">
    <property type="component" value="Unassembled WGS sequence"/>
</dbReference>
<accession>A0ACB5TJ38</accession>
<comment type="caution">
    <text evidence="1">The sequence shown here is derived from an EMBL/GenBank/DDBJ whole genome shotgun (WGS) entry which is preliminary data.</text>
</comment>
<evidence type="ECO:0000313" key="2">
    <source>
        <dbReference type="Proteomes" id="UP001165101"/>
    </source>
</evidence>
<sequence>MVAVLFESIRNKLFNTAATADFQPLSSVIESQSNTTTTTTNKNNKNNKDIDQEFESIPLTTFIDNTFVGSSFDLYTELEQGTSNFNNNYNRTSQDLEDTDSETDNDSEFNSRSTSYFDFSKLRQLFKSDLTFANNTDPNNTNNNQDSNLFEKMKFSHSLQFNSVPEWSSKYIAYSTLKKQIYTLQRNALQQQKSKSTVVDDAEQQFSTSEEVNYEASQAFISLLDKELKKIDKFYKLKETEIFGDFDDLIDQIEEFESKFVGDDSISEQESRKTLKDMIEAIRKSESGPNRSFGTDISVANDSQISETNNNSNVITTENNISNDIQQKQQGPEHLDPVLSRDAFCNSYTNLGNDQLPDQMTPARQSGSDGSADEHRITSFDGSSVDQKQLTLSKKKSMPDSLLTSADENGSALLQVNSYTNDDEPHVIRRKSLKFSAALFDDDDFKLDFSAHMAISMKRTLTDMFVTLSELKSYIELNKIGFGKALKKFDKALGTKIRNQYLESLPENSYIFKQQVMDTVNKKIEQIIQLYALPNNTSFDISKEELRSHLREYIVWERNTVWRDMIGMERKTQAAHASSSKNVLNTNSSIDSKEKSVKIPLGAGKSLNIPPIFLSANFFKGSFITILTIILLNVSIFEDKQQNSCFALVTCASLLWATETIPLYVTSLIVPLMIVLFGVLKTDDGSPMKAVDASKYIFATMWSSIIMLLLGGFTLAAALSKYHIDRLACTYILSKAGTNPKVVLLVIMSVAAFASMWVSNVAAPVLMYSVIQSVLRTLPEGSQFAKALIIGIALASNIAGMSSPIASPQNLVGIQFMDPPPTWGEWFTVSIPFKVTSVLYVLPLSYYGVLPLN</sequence>
<organism evidence="1 2">
    <name type="scientific">Candida boidinii</name>
    <name type="common">Yeast</name>
    <dbReference type="NCBI Taxonomy" id="5477"/>
    <lineage>
        <taxon>Eukaryota</taxon>
        <taxon>Fungi</taxon>
        <taxon>Dikarya</taxon>
        <taxon>Ascomycota</taxon>
        <taxon>Saccharomycotina</taxon>
        <taxon>Pichiomycetes</taxon>
        <taxon>Pichiales</taxon>
        <taxon>Pichiaceae</taxon>
        <taxon>Ogataea</taxon>
        <taxon>Ogataea/Candida clade</taxon>
    </lineage>
</organism>
<dbReference type="EMBL" id="BSXV01000575">
    <property type="protein sequence ID" value="GME89709.1"/>
    <property type="molecule type" value="Genomic_DNA"/>
</dbReference>
<name>A0ACB5TJ38_CANBO</name>